<dbReference type="AlphaFoldDB" id="A0A9W4TBA6"/>
<reference evidence="2" key="1">
    <citation type="submission" date="2022-08" db="EMBL/GenBank/DDBJ databases">
        <authorList>
            <person name="Kallberg Y."/>
            <person name="Tangrot J."/>
            <person name="Rosling A."/>
        </authorList>
    </citation>
    <scope>NUCLEOTIDE SEQUENCE</scope>
    <source>
        <strain evidence="2">Wild A</strain>
    </source>
</reference>
<evidence type="ECO:0000313" key="3">
    <source>
        <dbReference type="Proteomes" id="UP001153678"/>
    </source>
</evidence>
<organism evidence="2 3">
    <name type="scientific">Funneliformis geosporum</name>
    <dbReference type="NCBI Taxonomy" id="1117311"/>
    <lineage>
        <taxon>Eukaryota</taxon>
        <taxon>Fungi</taxon>
        <taxon>Fungi incertae sedis</taxon>
        <taxon>Mucoromycota</taxon>
        <taxon>Glomeromycotina</taxon>
        <taxon>Glomeromycetes</taxon>
        <taxon>Glomerales</taxon>
        <taxon>Glomeraceae</taxon>
        <taxon>Funneliformis</taxon>
    </lineage>
</organism>
<feature type="compositionally biased region" description="Polar residues" evidence="1">
    <location>
        <begin position="1"/>
        <end position="13"/>
    </location>
</feature>
<comment type="caution">
    <text evidence="2">The sequence shown here is derived from an EMBL/GenBank/DDBJ whole genome shotgun (WGS) entry which is preliminary data.</text>
</comment>
<feature type="non-terminal residue" evidence="2">
    <location>
        <position position="1"/>
    </location>
</feature>
<dbReference type="Proteomes" id="UP001153678">
    <property type="component" value="Unassembled WGS sequence"/>
</dbReference>
<proteinExistence type="predicted"/>
<protein>
    <submittedName>
        <fullName evidence="2">1447_t:CDS:1</fullName>
    </submittedName>
</protein>
<evidence type="ECO:0000256" key="1">
    <source>
        <dbReference type="SAM" id="MobiDB-lite"/>
    </source>
</evidence>
<accession>A0A9W4TBA6</accession>
<dbReference type="EMBL" id="CAMKVN010022303">
    <property type="protein sequence ID" value="CAI2199782.1"/>
    <property type="molecule type" value="Genomic_DNA"/>
</dbReference>
<evidence type="ECO:0000313" key="2">
    <source>
        <dbReference type="EMBL" id="CAI2199782.1"/>
    </source>
</evidence>
<feature type="compositionally biased region" description="Basic and acidic residues" evidence="1">
    <location>
        <begin position="14"/>
        <end position="27"/>
    </location>
</feature>
<dbReference type="OrthoDB" id="441971at2759"/>
<name>A0A9W4TBA6_9GLOM</name>
<gene>
    <name evidence="2" type="ORF">FWILDA_LOCUS19245</name>
</gene>
<sequence>MDHDINQAQSNIEKSQRKQKERHDKNLTNEYTFRVGELVLMHKTEIQDKKKLEERWKGPYYIHADLGNGVYKLRTMERKILKVPINGARLKKYHQRALPEPIVLIEN</sequence>
<feature type="region of interest" description="Disordered" evidence="1">
    <location>
        <begin position="1"/>
        <end position="27"/>
    </location>
</feature>
<keyword evidence="3" id="KW-1185">Reference proteome</keyword>